<sequence length="320" mass="34278">MATKTETTEDSSNLSKKNSGFEEVTKKSENVKTNSNKKKNGDLKSSSMGNNNTSVVATPPPERKSKFAAIGKIFKPWKWKRKKKTSEKIEKTVKELERNLSVRSTREELIQKGVIKLRPEDAIEEVNENQSANQETSQTSRLPATDTVPECTGGGEANGGVAGKSADFSDAGKVTENGSVKNAVNVQTSVITTEAEIAPPRLDTIDLSSTAQTENLSLTSVPATTTSQARPVIISSVPSKSIPDITLVTGSSALPPSSADTPPVNAAPQDTPTGPGTTPRPLEPAPRTAPEITPRLPMTSFSNNVTTIRESPMFRTRFDE</sequence>
<evidence type="ECO:0000313" key="7">
    <source>
        <dbReference type="Proteomes" id="UP000828390"/>
    </source>
</evidence>
<feature type="compositionally biased region" description="Basic and acidic residues" evidence="5">
    <location>
        <begin position="19"/>
        <end position="30"/>
    </location>
</feature>
<evidence type="ECO:0008006" key="8">
    <source>
        <dbReference type="Google" id="ProtNLM"/>
    </source>
</evidence>
<dbReference type="EMBL" id="JAIWYP010000016">
    <property type="protein sequence ID" value="KAH3696454.1"/>
    <property type="molecule type" value="Genomic_DNA"/>
</dbReference>
<dbReference type="InterPro" id="IPR004018">
    <property type="entry name" value="RPEL_repeat"/>
</dbReference>
<feature type="region of interest" description="Disordered" evidence="5">
    <location>
        <begin position="126"/>
        <end position="164"/>
    </location>
</feature>
<feature type="compositionally biased region" description="Polar residues" evidence="5">
    <location>
        <begin position="299"/>
        <end position="309"/>
    </location>
</feature>
<dbReference type="GO" id="GO:0003779">
    <property type="term" value="F:actin binding"/>
    <property type="evidence" value="ECO:0007669"/>
    <property type="project" value="UniProtKB-KW"/>
</dbReference>
<keyword evidence="7" id="KW-1185">Reference proteome</keyword>
<evidence type="ECO:0000256" key="5">
    <source>
        <dbReference type="SAM" id="MobiDB-lite"/>
    </source>
</evidence>
<feature type="non-terminal residue" evidence="6">
    <location>
        <position position="320"/>
    </location>
</feature>
<feature type="region of interest" description="Disordered" evidence="5">
    <location>
        <begin position="1"/>
        <end position="68"/>
    </location>
</feature>
<evidence type="ECO:0000256" key="1">
    <source>
        <dbReference type="ARBA" id="ARBA00009795"/>
    </source>
</evidence>
<name>A0A9D3YDX7_DREPO</name>
<proteinExistence type="inferred from homology"/>
<dbReference type="Pfam" id="PF02755">
    <property type="entry name" value="RPEL"/>
    <property type="match status" value="1"/>
</dbReference>
<reference evidence="6" key="2">
    <citation type="submission" date="2020-11" db="EMBL/GenBank/DDBJ databases">
        <authorList>
            <person name="McCartney M.A."/>
            <person name="Auch B."/>
            <person name="Kono T."/>
            <person name="Mallez S."/>
            <person name="Becker A."/>
            <person name="Gohl D.M."/>
            <person name="Silverstein K.A.T."/>
            <person name="Koren S."/>
            <person name="Bechman K.B."/>
            <person name="Herman A."/>
            <person name="Abrahante J.E."/>
            <person name="Garbe J."/>
        </authorList>
    </citation>
    <scope>NUCLEOTIDE SEQUENCE</scope>
    <source>
        <strain evidence="6">Duluth1</strain>
        <tissue evidence="6">Whole animal</tissue>
    </source>
</reference>
<organism evidence="6 7">
    <name type="scientific">Dreissena polymorpha</name>
    <name type="common">Zebra mussel</name>
    <name type="synonym">Mytilus polymorpha</name>
    <dbReference type="NCBI Taxonomy" id="45954"/>
    <lineage>
        <taxon>Eukaryota</taxon>
        <taxon>Metazoa</taxon>
        <taxon>Spiralia</taxon>
        <taxon>Lophotrochozoa</taxon>
        <taxon>Mollusca</taxon>
        <taxon>Bivalvia</taxon>
        <taxon>Autobranchia</taxon>
        <taxon>Heteroconchia</taxon>
        <taxon>Euheterodonta</taxon>
        <taxon>Imparidentia</taxon>
        <taxon>Neoheterodontei</taxon>
        <taxon>Myida</taxon>
        <taxon>Dreissenoidea</taxon>
        <taxon>Dreissenidae</taxon>
        <taxon>Dreissena</taxon>
    </lineage>
</organism>
<protein>
    <recommendedName>
        <fullName evidence="8">Phosphatase and actin regulator</fullName>
    </recommendedName>
</protein>
<evidence type="ECO:0000256" key="4">
    <source>
        <dbReference type="PROSITE-ProRule" id="PRU00401"/>
    </source>
</evidence>
<comment type="caution">
    <text evidence="6">The sequence shown here is derived from an EMBL/GenBank/DDBJ whole genome shotgun (WGS) entry which is preliminary data.</text>
</comment>
<comment type="similarity">
    <text evidence="1">Belongs to the phosphatase and actin regulator family.</text>
</comment>
<evidence type="ECO:0000256" key="2">
    <source>
        <dbReference type="ARBA" id="ARBA00022737"/>
    </source>
</evidence>
<reference evidence="6" key="1">
    <citation type="journal article" date="2019" name="bioRxiv">
        <title>The Genome of the Zebra Mussel, Dreissena polymorpha: A Resource for Invasive Species Research.</title>
        <authorList>
            <person name="McCartney M.A."/>
            <person name="Auch B."/>
            <person name="Kono T."/>
            <person name="Mallez S."/>
            <person name="Zhang Y."/>
            <person name="Obille A."/>
            <person name="Becker A."/>
            <person name="Abrahante J.E."/>
            <person name="Garbe J."/>
            <person name="Badalamenti J.P."/>
            <person name="Herman A."/>
            <person name="Mangelson H."/>
            <person name="Liachko I."/>
            <person name="Sullivan S."/>
            <person name="Sone E.D."/>
            <person name="Koren S."/>
            <person name="Silverstein K.A.T."/>
            <person name="Beckman K.B."/>
            <person name="Gohl D.M."/>
        </authorList>
    </citation>
    <scope>NUCLEOTIDE SEQUENCE</scope>
    <source>
        <strain evidence="6">Duluth1</strain>
        <tissue evidence="6">Whole animal</tissue>
    </source>
</reference>
<dbReference type="PANTHER" id="PTHR12751">
    <property type="entry name" value="PHOSPHATASE AND ACTIN REGULATOR PHACTR"/>
    <property type="match status" value="1"/>
</dbReference>
<dbReference type="AlphaFoldDB" id="A0A9D3YDX7"/>
<dbReference type="Proteomes" id="UP000828390">
    <property type="component" value="Unassembled WGS sequence"/>
</dbReference>
<gene>
    <name evidence="6" type="ORF">DPMN_083919</name>
</gene>
<feature type="compositionally biased region" description="Polar residues" evidence="5">
    <location>
        <begin position="43"/>
        <end position="56"/>
    </location>
</feature>
<dbReference type="PROSITE" id="PS51073">
    <property type="entry name" value="RPEL"/>
    <property type="match status" value="1"/>
</dbReference>
<feature type="compositionally biased region" description="Polar residues" evidence="5">
    <location>
        <begin position="128"/>
        <end position="142"/>
    </location>
</feature>
<dbReference type="GO" id="GO:0030036">
    <property type="term" value="P:actin cytoskeleton organization"/>
    <property type="evidence" value="ECO:0007669"/>
    <property type="project" value="TreeGrafter"/>
</dbReference>
<feature type="compositionally biased region" description="Gly residues" evidence="5">
    <location>
        <begin position="152"/>
        <end position="162"/>
    </location>
</feature>
<accession>A0A9D3YDX7</accession>
<keyword evidence="3" id="KW-0009">Actin-binding</keyword>
<evidence type="ECO:0000256" key="3">
    <source>
        <dbReference type="ARBA" id="ARBA00023203"/>
    </source>
</evidence>
<feature type="region of interest" description="Disordered" evidence="5">
    <location>
        <begin position="249"/>
        <end position="320"/>
    </location>
</feature>
<feature type="repeat" description="RPEL" evidence="4">
    <location>
        <begin position="94"/>
        <end position="119"/>
    </location>
</feature>
<feature type="compositionally biased region" description="Low complexity" evidence="5">
    <location>
        <begin position="271"/>
        <end position="280"/>
    </location>
</feature>
<evidence type="ECO:0000313" key="6">
    <source>
        <dbReference type="EMBL" id="KAH3696454.1"/>
    </source>
</evidence>
<feature type="compositionally biased region" description="Polar residues" evidence="5">
    <location>
        <begin position="249"/>
        <end position="260"/>
    </location>
</feature>
<dbReference type="PANTHER" id="PTHR12751:SF18">
    <property type="entry name" value="PHOSPHATASE AND ACTIN REGULATOR 1"/>
    <property type="match status" value="1"/>
</dbReference>
<keyword evidence="2" id="KW-0677">Repeat</keyword>